<evidence type="ECO:0000313" key="14">
    <source>
        <dbReference type="Proteomes" id="UP000238308"/>
    </source>
</evidence>
<dbReference type="SUPFAM" id="SSF51621">
    <property type="entry name" value="Phosphoenolpyruvate/pyruvate domain"/>
    <property type="match status" value="1"/>
</dbReference>
<evidence type="ECO:0000256" key="5">
    <source>
        <dbReference type="ARBA" id="ARBA00022419"/>
    </source>
</evidence>
<dbReference type="InterPro" id="IPR022805">
    <property type="entry name" value="PEP_COase_bac/pln-type"/>
</dbReference>
<reference evidence="13 14" key="1">
    <citation type="submission" date="2018-03" db="EMBL/GenBank/DDBJ databases">
        <title>Genomic Encyclopedia of Type Strains, Phase III (KMG-III): the genomes of soil and plant-associated and newly described type strains.</title>
        <authorList>
            <person name="Whitman W."/>
        </authorList>
    </citation>
    <scope>NUCLEOTIDE SEQUENCE [LARGE SCALE GENOMIC DNA]</scope>
    <source>
        <strain evidence="13 14">MWH-P2sevCIIIb</strain>
    </source>
</reference>
<dbReference type="EC" id="4.1.1.31" evidence="4 10"/>
<dbReference type="PRINTS" id="PR00150">
    <property type="entry name" value="PEPCARBXLASE"/>
</dbReference>
<accession>A0A2T0XGH8</accession>
<dbReference type="PANTHER" id="PTHR30523:SF6">
    <property type="entry name" value="PHOSPHOENOLPYRUVATE CARBOXYLASE"/>
    <property type="match status" value="1"/>
</dbReference>
<evidence type="ECO:0000256" key="9">
    <source>
        <dbReference type="ARBA" id="ARBA00048995"/>
    </source>
</evidence>
<evidence type="ECO:0000256" key="8">
    <source>
        <dbReference type="ARBA" id="ARBA00023300"/>
    </source>
</evidence>
<keyword evidence="8 10" id="KW-0120">Carbon dioxide fixation</keyword>
<dbReference type="Proteomes" id="UP000238308">
    <property type="component" value="Unassembled WGS sequence"/>
</dbReference>
<name>A0A2T0XGH8_9BURK</name>
<comment type="catalytic activity">
    <reaction evidence="9 10">
        <text>oxaloacetate + phosphate = phosphoenolpyruvate + hydrogencarbonate</text>
        <dbReference type="Rhea" id="RHEA:28370"/>
        <dbReference type="ChEBI" id="CHEBI:16452"/>
        <dbReference type="ChEBI" id="CHEBI:17544"/>
        <dbReference type="ChEBI" id="CHEBI:43474"/>
        <dbReference type="ChEBI" id="CHEBI:58702"/>
        <dbReference type="EC" id="4.1.1.31"/>
    </reaction>
</comment>
<dbReference type="InterPro" id="IPR021135">
    <property type="entry name" value="PEP_COase"/>
</dbReference>
<keyword evidence="13" id="KW-0670">Pyruvate</keyword>
<dbReference type="InterPro" id="IPR033129">
    <property type="entry name" value="PEPCASE_His_AS"/>
</dbReference>
<dbReference type="NCBIfam" id="NF000584">
    <property type="entry name" value="PRK00009.1"/>
    <property type="match status" value="1"/>
</dbReference>
<dbReference type="GO" id="GO:0015977">
    <property type="term" value="P:carbon fixation"/>
    <property type="evidence" value="ECO:0007669"/>
    <property type="project" value="UniProtKB-UniRule"/>
</dbReference>
<comment type="cofactor">
    <cofactor evidence="1 10">
        <name>Mg(2+)</name>
        <dbReference type="ChEBI" id="CHEBI:18420"/>
    </cofactor>
</comment>
<evidence type="ECO:0000256" key="12">
    <source>
        <dbReference type="PROSITE-ProRule" id="PRU10112"/>
    </source>
</evidence>
<dbReference type="GO" id="GO:0008964">
    <property type="term" value="F:phosphoenolpyruvate carboxylase activity"/>
    <property type="evidence" value="ECO:0007669"/>
    <property type="project" value="UniProtKB-UniRule"/>
</dbReference>
<evidence type="ECO:0000256" key="2">
    <source>
        <dbReference type="ARBA" id="ARBA00003670"/>
    </source>
</evidence>
<evidence type="ECO:0000256" key="3">
    <source>
        <dbReference type="ARBA" id="ARBA00008346"/>
    </source>
</evidence>
<feature type="active site" evidence="10 12">
    <location>
        <position position="584"/>
    </location>
</feature>
<evidence type="ECO:0000256" key="10">
    <source>
        <dbReference type="HAMAP-Rule" id="MF_00595"/>
    </source>
</evidence>
<evidence type="ECO:0000256" key="6">
    <source>
        <dbReference type="ARBA" id="ARBA00022842"/>
    </source>
</evidence>
<dbReference type="Gene3D" id="1.20.1440.90">
    <property type="entry name" value="Phosphoenolpyruvate/pyruvate domain"/>
    <property type="match status" value="1"/>
</dbReference>
<dbReference type="OrthoDB" id="9768133at2"/>
<evidence type="ECO:0000256" key="1">
    <source>
        <dbReference type="ARBA" id="ARBA00001946"/>
    </source>
</evidence>
<dbReference type="AlphaFoldDB" id="A0A2T0XGH8"/>
<dbReference type="PROSITE" id="PS00781">
    <property type="entry name" value="PEPCASE_1"/>
    <property type="match status" value="1"/>
</dbReference>
<sequence>MTGTDREEIRLLGRILGDVIRETEGKQTFESIETLRRVAVRLRRETREEDDRTLSLQIRKLKGDQVNLVARAFSYFLHLANIAEDFRQKQGQRASALRDEIPAIGTLARSIQMLQRKGVSRSRVQALLEQATIVPVLTAHPTEVQRKSTLDLHHKIAQSLDRRDGRITESEQAEIDVELVGLISTLWQTRMLRLNRLTVQDEIENALSYYRSTFLTAIPKLYADLSQLLGPETYSAFSPAPQPLRPFLRMGSWIGGDRDGNPNVDAQTLGHALTKGANVIFDFYLSEVEALAAELSQSTLLTGVSKELLDLANQGPDRSTHREDEPYRRALIGVYAKLASTALERVGADIARPGTARMEAYPLPQAFFDELQVIATSLDANRAGPVVRLRLQSLLQSVLVFGFHLAALDLRQSSDVHERALTELFMKAGVSLTEGCSTYAELTEPAKIELLRKELAQGRPLTSTWTNYSDETARELGIIRATAYGRQHFGTAAITQYIVSHTETLSDLLEVLVLFKEAGLLHATQASNRDDGLMVVPLFETIPDLQNGPKIMAEFLDLPEIRDRILSQQGAVQEVMLGYSDSNKDGGYLTSNWSLYTAERALVEVFQSRGIKLRLFHGRGGSVGRGGGSTFDAILAQPPGTVAGQLRLTEQGEVIQSKYKDAKVGRWHLENLVSACLQASLTQGDSLDTEDAHIAKYGDVLEFLSNCAQKTYRDLVYGTADFAKYFFASTPIAEISGLNIGSRPTSRKGGQNIEDLRAIPWGFSWAQCRLMLPGWYGVGTALHTFIEEGFEGVAKSRKARLHLLQDMLQDWPFFSTLMSNMEMVLAKTDLKIASRYAELVSGKRLRDKIFSRISQEHATTLSALKMISRRELLANDPALAMSLRERFAYVDPLNYLQADLLRQHRANTARATTDHDDDRLIRAIYLTINGVAAGLRNSG</sequence>
<dbReference type="InterPro" id="IPR015813">
    <property type="entry name" value="Pyrv/PenolPyrv_kinase-like_dom"/>
</dbReference>
<gene>
    <name evidence="10" type="primary">ppc</name>
    <name evidence="13" type="ORF">BCM14_1771</name>
</gene>
<keyword evidence="7 10" id="KW-0456">Lyase</keyword>
<dbReference type="InterPro" id="IPR018129">
    <property type="entry name" value="PEP_COase_Lys_AS"/>
</dbReference>
<evidence type="ECO:0000313" key="13">
    <source>
        <dbReference type="EMBL" id="PRY98054.1"/>
    </source>
</evidence>
<dbReference type="Pfam" id="PF00311">
    <property type="entry name" value="PEPcase"/>
    <property type="match status" value="1"/>
</dbReference>
<dbReference type="GO" id="GO:0006107">
    <property type="term" value="P:oxaloacetate metabolic process"/>
    <property type="evidence" value="ECO:0007669"/>
    <property type="project" value="UniProtKB-UniRule"/>
</dbReference>
<keyword evidence="6 10" id="KW-0460">Magnesium</keyword>
<dbReference type="HAMAP" id="MF_00595">
    <property type="entry name" value="PEPcase_type1"/>
    <property type="match status" value="1"/>
</dbReference>
<dbReference type="GO" id="GO:0000287">
    <property type="term" value="F:magnesium ion binding"/>
    <property type="evidence" value="ECO:0007669"/>
    <property type="project" value="UniProtKB-UniRule"/>
</dbReference>
<feature type="active site" evidence="10 11">
    <location>
        <position position="140"/>
    </location>
</feature>
<evidence type="ECO:0000256" key="11">
    <source>
        <dbReference type="PROSITE-ProRule" id="PRU10111"/>
    </source>
</evidence>
<dbReference type="PROSITE" id="PS00393">
    <property type="entry name" value="PEPCASE_2"/>
    <property type="match status" value="1"/>
</dbReference>
<dbReference type="GO" id="GO:0005829">
    <property type="term" value="C:cytosol"/>
    <property type="evidence" value="ECO:0007669"/>
    <property type="project" value="TreeGrafter"/>
</dbReference>
<keyword evidence="14" id="KW-1185">Reference proteome</keyword>
<comment type="similarity">
    <text evidence="3 10">Belongs to the PEPCase type 1 family.</text>
</comment>
<evidence type="ECO:0000256" key="4">
    <source>
        <dbReference type="ARBA" id="ARBA00012305"/>
    </source>
</evidence>
<proteinExistence type="inferred from homology"/>
<organism evidence="13 14">
    <name type="scientific">Jezberella montanilacus</name>
    <dbReference type="NCBI Taxonomy" id="323426"/>
    <lineage>
        <taxon>Bacteria</taxon>
        <taxon>Pseudomonadati</taxon>
        <taxon>Pseudomonadota</taxon>
        <taxon>Betaproteobacteria</taxon>
        <taxon>Burkholderiales</taxon>
        <taxon>Alcaligenaceae</taxon>
        <taxon>Jezberella</taxon>
    </lineage>
</organism>
<dbReference type="GO" id="GO:0006099">
    <property type="term" value="P:tricarboxylic acid cycle"/>
    <property type="evidence" value="ECO:0007669"/>
    <property type="project" value="InterPro"/>
</dbReference>
<comment type="subunit">
    <text evidence="10">Homotetramer.</text>
</comment>
<dbReference type="PANTHER" id="PTHR30523">
    <property type="entry name" value="PHOSPHOENOLPYRUVATE CARBOXYLASE"/>
    <property type="match status" value="1"/>
</dbReference>
<evidence type="ECO:0000256" key="7">
    <source>
        <dbReference type="ARBA" id="ARBA00023239"/>
    </source>
</evidence>
<comment type="caution">
    <text evidence="13">The sequence shown here is derived from an EMBL/GenBank/DDBJ whole genome shotgun (WGS) entry which is preliminary data.</text>
</comment>
<dbReference type="EMBL" id="PVTV01000013">
    <property type="protein sequence ID" value="PRY98054.1"/>
    <property type="molecule type" value="Genomic_DNA"/>
</dbReference>
<comment type="function">
    <text evidence="2 10">Forms oxaloacetate, a four-carbon dicarboxylic acid source for the tricarboxylic acid cycle.</text>
</comment>
<dbReference type="RefSeq" id="WP_106227613.1">
    <property type="nucleotide sequence ID" value="NZ_PVTV01000013.1"/>
</dbReference>
<protein>
    <recommendedName>
        <fullName evidence="5 10">Phosphoenolpyruvate carboxylase</fullName>
        <shortName evidence="10">PEPC</shortName>
        <shortName evidence="10">PEPCase</shortName>
        <ecNumber evidence="4 10">4.1.1.31</ecNumber>
    </recommendedName>
</protein>